<dbReference type="Proteomes" id="UP000255277">
    <property type="component" value="Unassembled WGS sequence"/>
</dbReference>
<dbReference type="EC" id="5.3.3.2" evidence="1"/>
<evidence type="ECO:0000313" key="1">
    <source>
        <dbReference type="EMBL" id="SUM34616.1"/>
    </source>
</evidence>
<keyword evidence="1" id="KW-0413">Isomerase</keyword>
<evidence type="ECO:0000313" key="2">
    <source>
        <dbReference type="Proteomes" id="UP000255277"/>
    </source>
</evidence>
<gene>
    <name evidence="1" type="primary">fni_4</name>
    <name evidence="1" type="ORF">NCTC12195_04143</name>
</gene>
<dbReference type="AlphaFoldDB" id="A0A380FMQ7"/>
<dbReference type="EMBL" id="UHDK01000001">
    <property type="protein sequence ID" value="SUM34616.1"/>
    <property type="molecule type" value="Genomic_DNA"/>
</dbReference>
<name>A0A380FMQ7_STAGA</name>
<organism evidence="1 2">
    <name type="scientific">Staphylococcus gallinarum</name>
    <dbReference type="NCBI Taxonomy" id="1293"/>
    <lineage>
        <taxon>Bacteria</taxon>
        <taxon>Bacillati</taxon>
        <taxon>Bacillota</taxon>
        <taxon>Bacilli</taxon>
        <taxon>Bacillales</taxon>
        <taxon>Staphylococcaceae</taxon>
        <taxon>Staphylococcus</taxon>
    </lineage>
</organism>
<proteinExistence type="predicted"/>
<sequence length="31" mass="3663">MSMFEIAMAQQDASISDFDEMRFVHHSIPKY</sequence>
<accession>A0A380FMQ7</accession>
<dbReference type="GO" id="GO:0004452">
    <property type="term" value="F:isopentenyl-diphosphate delta-isomerase activity"/>
    <property type="evidence" value="ECO:0007669"/>
    <property type="project" value="UniProtKB-EC"/>
</dbReference>
<protein>
    <submittedName>
        <fullName evidence="1">Isopentenyl pyrophosphate isomerase</fullName>
        <ecNumber evidence="1">5.3.3.2</ecNumber>
    </submittedName>
</protein>
<reference evidence="1 2" key="1">
    <citation type="submission" date="2018-06" db="EMBL/GenBank/DDBJ databases">
        <authorList>
            <consortium name="Pathogen Informatics"/>
            <person name="Doyle S."/>
        </authorList>
    </citation>
    <scope>NUCLEOTIDE SEQUENCE [LARGE SCALE GENOMIC DNA]</scope>
    <source>
        <strain evidence="1 2">NCTC12195</strain>
    </source>
</reference>